<name>A0A9J5X742_SOLCO</name>
<accession>A0A9J5X742</accession>
<organism evidence="1 2">
    <name type="scientific">Solanum commersonii</name>
    <name type="common">Commerson's wild potato</name>
    <name type="synonym">Commerson's nightshade</name>
    <dbReference type="NCBI Taxonomy" id="4109"/>
    <lineage>
        <taxon>Eukaryota</taxon>
        <taxon>Viridiplantae</taxon>
        <taxon>Streptophyta</taxon>
        <taxon>Embryophyta</taxon>
        <taxon>Tracheophyta</taxon>
        <taxon>Spermatophyta</taxon>
        <taxon>Magnoliopsida</taxon>
        <taxon>eudicotyledons</taxon>
        <taxon>Gunneridae</taxon>
        <taxon>Pentapetalae</taxon>
        <taxon>asterids</taxon>
        <taxon>lamiids</taxon>
        <taxon>Solanales</taxon>
        <taxon>Solanaceae</taxon>
        <taxon>Solanoideae</taxon>
        <taxon>Solaneae</taxon>
        <taxon>Solanum</taxon>
    </lineage>
</organism>
<dbReference type="Proteomes" id="UP000824120">
    <property type="component" value="Chromosome 10"/>
</dbReference>
<proteinExistence type="predicted"/>
<gene>
    <name evidence="1" type="ORF">H5410_053896</name>
</gene>
<sequence>MAPILGQQIEYKLKIQNSIRCRSKIHIKICSKSVEISSLASGQWSQSQHQGQASSSSSQ</sequence>
<protein>
    <submittedName>
        <fullName evidence="1">Uncharacterized protein</fullName>
    </submittedName>
</protein>
<evidence type="ECO:0000313" key="1">
    <source>
        <dbReference type="EMBL" id="KAG5583269.1"/>
    </source>
</evidence>
<comment type="caution">
    <text evidence="1">The sequence shown here is derived from an EMBL/GenBank/DDBJ whole genome shotgun (WGS) entry which is preliminary data.</text>
</comment>
<keyword evidence="2" id="KW-1185">Reference proteome</keyword>
<dbReference type="AlphaFoldDB" id="A0A9J5X742"/>
<reference evidence="1 2" key="1">
    <citation type="submission" date="2020-09" db="EMBL/GenBank/DDBJ databases">
        <title>De no assembly of potato wild relative species, Solanum commersonii.</title>
        <authorList>
            <person name="Cho K."/>
        </authorList>
    </citation>
    <scope>NUCLEOTIDE SEQUENCE [LARGE SCALE GENOMIC DNA]</scope>
    <source>
        <strain evidence="1">LZ3.2</strain>
        <tissue evidence="1">Leaf</tissue>
    </source>
</reference>
<evidence type="ECO:0000313" key="2">
    <source>
        <dbReference type="Proteomes" id="UP000824120"/>
    </source>
</evidence>
<dbReference type="EMBL" id="JACXVP010000010">
    <property type="protein sequence ID" value="KAG5583269.1"/>
    <property type="molecule type" value="Genomic_DNA"/>
</dbReference>